<dbReference type="EMBL" id="MH884513">
    <property type="protein sequence ID" value="AYP68712.1"/>
    <property type="molecule type" value="Genomic_DNA"/>
</dbReference>
<evidence type="ECO:0000313" key="2">
    <source>
        <dbReference type="Proteomes" id="UP000275945"/>
    </source>
</evidence>
<evidence type="ECO:0000313" key="1">
    <source>
        <dbReference type="EMBL" id="AYP68712.1"/>
    </source>
</evidence>
<proteinExistence type="predicted"/>
<sequence>MILKATVGGVRCEIWFTPSFNIKTTDKTLESLLRTMELEVFDPWEMRMRKMKATKGIKEAYLIIDELKIKVPELRVKIEEAPELPAHYDEGTKENPVTH</sequence>
<protein>
    <submittedName>
        <fullName evidence="1">Uncharacterized protein</fullName>
    </submittedName>
</protein>
<keyword evidence="2" id="KW-1185">Reference proteome</keyword>
<reference evidence="1 2" key="1">
    <citation type="submission" date="2018-09" db="EMBL/GenBank/DDBJ databases">
        <title>Comparative Genomic Analysis of Eight Novel Haloalkaliphilic Bacteriophages from Lake Elmenteita, Kenya.</title>
        <authorList>
            <person name="Akhwale J.K."/>
        </authorList>
    </citation>
    <scope>NUCLEOTIDE SEQUENCE [LARGE SCALE GENOMIC DNA]</scope>
</reference>
<dbReference type="Proteomes" id="UP000275945">
    <property type="component" value="Segment"/>
</dbReference>
<name>A0A3G3BWP0_9CAUD</name>
<gene>
    <name evidence="1" type="ORF">BpsS36_00006</name>
</gene>
<accession>A0A3G3BWP0</accession>
<organism evidence="1 2">
    <name type="scientific">Bacillus phage vB_BpsS-36</name>
    <dbReference type="NCBI Taxonomy" id="2419622"/>
    <lineage>
        <taxon>Viruses</taxon>
        <taxon>Duplodnaviria</taxon>
        <taxon>Heunggongvirae</taxon>
        <taxon>Uroviricota</taxon>
        <taxon>Caudoviricetes</taxon>
        <taxon>Ehrlichviridae</taxon>
        <taxon>Nairobivirus</taxon>
        <taxon>Nairobivirus nv36</taxon>
    </lineage>
</organism>